<comment type="caution">
    <text evidence="4">The sequence shown here is derived from an EMBL/GenBank/DDBJ whole genome shotgun (WGS) entry which is preliminary data.</text>
</comment>
<dbReference type="PRINTS" id="PR01032">
    <property type="entry name" value="PHAGEIV"/>
</dbReference>
<feature type="region of interest" description="Disordered" evidence="2">
    <location>
        <begin position="142"/>
        <end position="165"/>
    </location>
</feature>
<dbReference type="InterPro" id="IPR004846">
    <property type="entry name" value="T2SS/T3SS_dom"/>
</dbReference>
<feature type="domain" description="Type II/III secretion system secretin-like" evidence="3">
    <location>
        <begin position="7"/>
        <end position="83"/>
    </location>
</feature>
<dbReference type="PANTHER" id="PTHR30332:SF17">
    <property type="entry name" value="TYPE IV PILIATION SYSTEM PROTEIN DR_0774-RELATED"/>
    <property type="match status" value="1"/>
</dbReference>
<dbReference type="PATRIC" id="fig|172044.3.peg.533"/>
<evidence type="ECO:0000256" key="2">
    <source>
        <dbReference type="SAM" id="MobiDB-lite"/>
    </source>
</evidence>
<name>A0A147IXY3_9SPHN</name>
<evidence type="ECO:0000259" key="3">
    <source>
        <dbReference type="Pfam" id="PF00263"/>
    </source>
</evidence>
<evidence type="ECO:0000313" key="4">
    <source>
        <dbReference type="EMBL" id="KTW00383.1"/>
    </source>
</evidence>
<sequence length="165" mass="17341">MGSVTISGTSIPALTTRRAETTLELGSGQSMMIGGLLSNSRDNSIEKTPWLGDLPLIGSLFRSNAFKRNETELVIIITPYLVKPVNSPSEIALPTDGMRPANDAERVLLGRMGGGGDTSTPRPVPIMAPPVQGRPMAAEVAPVPHGTATPLPAKKKNMPTPGFSE</sequence>
<dbReference type="EMBL" id="LDTF01000014">
    <property type="protein sequence ID" value="KTW00383.1"/>
    <property type="molecule type" value="Genomic_DNA"/>
</dbReference>
<protein>
    <recommendedName>
        <fullName evidence="3">Type II/III secretion system secretin-like domain-containing protein</fullName>
    </recommendedName>
</protein>
<comment type="similarity">
    <text evidence="1">Belongs to the bacterial secretin family.</text>
</comment>
<dbReference type="Proteomes" id="UP000073923">
    <property type="component" value="Unassembled WGS sequence"/>
</dbReference>
<dbReference type="GO" id="GO:0009306">
    <property type="term" value="P:protein secretion"/>
    <property type="evidence" value="ECO:0007669"/>
    <property type="project" value="InterPro"/>
</dbReference>
<accession>A0A147IXY3</accession>
<organism evidence="4 5">
    <name type="scientific">Sphingomonas yabuuchiae</name>
    <dbReference type="NCBI Taxonomy" id="172044"/>
    <lineage>
        <taxon>Bacteria</taxon>
        <taxon>Pseudomonadati</taxon>
        <taxon>Pseudomonadota</taxon>
        <taxon>Alphaproteobacteria</taxon>
        <taxon>Sphingomonadales</taxon>
        <taxon>Sphingomonadaceae</taxon>
        <taxon>Sphingomonas</taxon>
    </lineage>
</organism>
<proteinExistence type="inferred from homology"/>
<dbReference type="Pfam" id="PF00263">
    <property type="entry name" value="Secretin"/>
    <property type="match status" value="1"/>
</dbReference>
<gene>
    <name evidence="4" type="ORF">NS355_04490</name>
</gene>
<dbReference type="AlphaFoldDB" id="A0A147IXY3"/>
<evidence type="ECO:0000313" key="5">
    <source>
        <dbReference type="Proteomes" id="UP000073923"/>
    </source>
</evidence>
<dbReference type="PANTHER" id="PTHR30332">
    <property type="entry name" value="PROBABLE GENERAL SECRETION PATHWAY PROTEIN D"/>
    <property type="match status" value="1"/>
</dbReference>
<dbReference type="GO" id="GO:0015627">
    <property type="term" value="C:type II protein secretion system complex"/>
    <property type="evidence" value="ECO:0007669"/>
    <property type="project" value="TreeGrafter"/>
</dbReference>
<evidence type="ECO:0000256" key="1">
    <source>
        <dbReference type="RuleBase" id="RU004003"/>
    </source>
</evidence>
<reference evidence="4 5" key="1">
    <citation type="journal article" date="2016" name="Front. Microbiol.">
        <title>Genomic Resource of Rice Seed Associated Bacteria.</title>
        <authorList>
            <person name="Midha S."/>
            <person name="Bansal K."/>
            <person name="Sharma S."/>
            <person name="Kumar N."/>
            <person name="Patil P.P."/>
            <person name="Chaudhry V."/>
            <person name="Patil P.B."/>
        </authorList>
    </citation>
    <scope>NUCLEOTIDE SEQUENCE [LARGE SCALE GENOMIC DNA]</scope>
    <source>
        <strain evidence="4 5">NS355</strain>
    </source>
</reference>
<dbReference type="InterPro" id="IPR050810">
    <property type="entry name" value="Bact_Secretion_Sys_Channel"/>
</dbReference>